<keyword evidence="1" id="KW-0812">Transmembrane</keyword>
<dbReference type="InterPro" id="IPR050250">
    <property type="entry name" value="Macrolide_Exporter_MacB"/>
</dbReference>
<gene>
    <name evidence="2" type="ORF">GCM10022223_07140</name>
</gene>
<organism evidence="2 3">
    <name type="scientific">Kineosporia mesophila</name>
    <dbReference type="NCBI Taxonomy" id="566012"/>
    <lineage>
        <taxon>Bacteria</taxon>
        <taxon>Bacillati</taxon>
        <taxon>Actinomycetota</taxon>
        <taxon>Actinomycetes</taxon>
        <taxon>Kineosporiales</taxon>
        <taxon>Kineosporiaceae</taxon>
        <taxon>Kineosporia</taxon>
    </lineage>
</organism>
<feature type="transmembrane region" description="Helical" evidence="1">
    <location>
        <begin position="353"/>
        <end position="382"/>
    </location>
</feature>
<keyword evidence="1" id="KW-1133">Transmembrane helix</keyword>
<feature type="transmembrane region" description="Helical" evidence="1">
    <location>
        <begin position="527"/>
        <end position="551"/>
    </location>
</feature>
<accession>A0ABP6YZ07</accession>
<dbReference type="PANTHER" id="PTHR30572:SF4">
    <property type="entry name" value="ABC TRANSPORTER PERMEASE YTRF"/>
    <property type="match status" value="1"/>
</dbReference>
<sequence>MLKLLVRRARASWPLLAAVVAVVTIGGTLLGVSARLLTVSAGTALTAGMSRTEPAEVETIAYLSDIQNENAARVIADTRELLKDAVSPLGTPVTQTRASSTMRTLEVRGNDSAVGYLTGMDDLSRAVRLTAGEWPAAGPVNGVLPVVVLESTARAMRLEPGSRVRLGSQSSARFGEDDGVERTDLLVTGVAAPRQNAGWDRDVLGAEGFDQAVAVGYAGTAPGAGPFLVGTPALIGTGLALDRIQVDVQPALDAADAGKLDAVATRLATADRRLGDRLGDRVHQQRVASTLLGTVTRVYTQQAVTRSTVLVVMLLGTLLTASALLLAGRLVTRSRAAQTALFSAMGAGRGQQLGLAAGEVAGLALIATALSVPASSFGHAALTRLPALRHAGLTTGPGVSGGQVLVILIGVLALSAVLLLPALRSDPAAQDAAEQRGGKELLVRSGADLALVALAAVGWWQLQVQPTAQSGTDVVRILAPGLILLAGAALMVRLTGLPLGLADRAARRSRRLVLPLAAFEASRRPQAIAAALLLVLAVASGTFGLALAATWQQSQVDQADLAVGTDLRVELAGPAQAGQAGVLREAVGGTISPVLEQDVAVGQWLGGTGNAPHLVALNSADAGDLLRGRLPEGTSWAQIGAAIAPGQPAPSVALNGPPEITGSTDSESVLQITPQLVLQDAAGLRSTCGLRPIVLDGEPHRATDCDTLPENSRVVAVVVDLAPGPAADAENLIGTGSVKLSFRFPRADGDPGRWQASSYGRQDGTRVLSVAGDGAREGADIVFHLDAVVQLSDLYYANGQFVMAGFVAPQEVPVVVSQDFADVLGSGPGDRYSILINTVSVPVKVAAVVPDVPSAPGRSAMLADADLLGRVLTAQGARPTVGNAWWVGHPKNVSGAGKLGLGEVTTRDAEHQELSQGPLRVGVPAALAMLLPAVLLLAVGGLTLHVVSDLRSRAGEVARLRSLGLTRRTVTGMLLAQHGGLLVLLTAAGTALGAITAAVVGPLLIRSDLGAAPVPDALFRWPWTHEILLLAVLLLTGQAVIRVVSGIQVRAGDRRARG</sequence>
<reference evidence="3" key="1">
    <citation type="journal article" date="2019" name="Int. J. Syst. Evol. Microbiol.">
        <title>The Global Catalogue of Microorganisms (GCM) 10K type strain sequencing project: providing services to taxonomists for standard genome sequencing and annotation.</title>
        <authorList>
            <consortium name="The Broad Institute Genomics Platform"/>
            <consortium name="The Broad Institute Genome Sequencing Center for Infectious Disease"/>
            <person name="Wu L."/>
            <person name="Ma J."/>
        </authorList>
    </citation>
    <scope>NUCLEOTIDE SEQUENCE [LARGE SCALE GENOMIC DNA]</scope>
    <source>
        <strain evidence="3">JCM 16902</strain>
    </source>
</reference>
<name>A0ABP6YZ07_9ACTN</name>
<evidence type="ECO:0000256" key="1">
    <source>
        <dbReference type="SAM" id="Phobius"/>
    </source>
</evidence>
<feature type="transmembrane region" description="Helical" evidence="1">
    <location>
        <begin position="309"/>
        <end position="332"/>
    </location>
</feature>
<dbReference type="PANTHER" id="PTHR30572">
    <property type="entry name" value="MEMBRANE COMPONENT OF TRANSPORTER-RELATED"/>
    <property type="match status" value="1"/>
</dbReference>
<feature type="transmembrane region" description="Helical" evidence="1">
    <location>
        <begin position="921"/>
        <end position="944"/>
    </location>
</feature>
<feature type="transmembrane region" description="Helical" evidence="1">
    <location>
        <begin position="441"/>
        <end position="462"/>
    </location>
</feature>
<keyword evidence="3" id="KW-1185">Reference proteome</keyword>
<protein>
    <submittedName>
        <fullName evidence="2">ABC transporter permease</fullName>
    </submittedName>
</protein>
<evidence type="ECO:0000313" key="3">
    <source>
        <dbReference type="Proteomes" id="UP001501074"/>
    </source>
</evidence>
<feature type="transmembrane region" description="Helical" evidence="1">
    <location>
        <begin position="402"/>
        <end position="420"/>
    </location>
</feature>
<feature type="transmembrane region" description="Helical" evidence="1">
    <location>
        <begin position="1025"/>
        <end position="1045"/>
    </location>
</feature>
<dbReference type="Proteomes" id="UP001501074">
    <property type="component" value="Unassembled WGS sequence"/>
</dbReference>
<dbReference type="EMBL" id="BAAAZO010000001">
    <property type="protein sequence ID" value="GAA3594624.1"/>
    <property type="molecule type" value="Genomic_DNA"/>
</dbReference>
<keyword evidence="1" id="KW-0472">Membrane</keyword>
<dbReference type="RefSeq" id="WP_231484230.1">
    <property type="nucleotide sequence ID" value="NZ_BAAAZO010000001.1"/>
</dbReference>
<proteinExistence type="predicted"/>
<evidence type="ECO:0000313" key="2">
    <source>
        <dbReference type="EMBL" id="GAA3594624.1"/>
    </source>
</evidence>
<feature type="transmembrane region" description="Helical" evidence="1">
    <location>
        <begin position="981"/>
        <end position="1005"/>
    </location>
</feature>
<feature type="transmembrane region" description="Helical" evidence="1">
    <location>
        <begin position="482"/>
        <end position="502"/>
    </location>
</feature>
<comment type="caution">
    <text evidence="2">The sequence shown here is derived from an EMBL/GenBank/DDBJ whole genome shotgun (WGS) entry which is preliminary data.</text>
</comment>